<keyword evidence="2" id="KW-1185">Reference proteome</keyword>
<evidence type="ECO:0000313" key="1">
    <source>
        <dbReference type="EMBL" id="CZR64138.1"/>
    </source>
</evidence>
<gene>
    <name evidence="1" type="ORF">PAC_14035</name>
</gene>
<proteinExistence type="predicted"/>
<dbReference type="EMBL" id="FJOG01000025">
    <property type="protein sequence ID" value="CZR64138.1"/>
    <property type="molecule type" value="Genomic_DNA"/>
</dbReference>
<accession>A0A1L7XGK1</accession>
<reference evidence="1 2" key="1">
    <citation type="submission" date="2016-03" db="EMBL/GenBank/DDBJ databases">
        <authorList>
            <person name="Ploux O."/>
        </authorList>
    </citation>
    <scope>NUCLEOTIDE SEQUENCE [LARGE SCALE GENOMIC DNA]</scope>
    <source>
        <strain evidence="1 2">UAMH 11012</strain>
    </source>
</reference>
<name>A0A1L7XGK1_9HELO</name>
<dbReference type="Proteomes" id="UP000184330">
    <property type="component" value="Unassembled WGS sequence"/>
</dbReference>
<sequence>MALQTISDVYIDSEKLKALLAKLFRPGQYRVQFKANQWTLQLPRSLTQGEIESVEQPGQY</sequence>
<evidence type="ECO:0000313" key="2">
    <source>
        <dbReference type="Proteomes" id="UP000184330"/>
    </source>
</evidence>
<dbReference type="OrthoDB" id="3549528at2759"/>
<protein>
    <submittedName>
        <fullName evidence="1">Uncharacterized protein</fullName>
    </submittedName>
</protein>
<organism evidence="1 2">
    <name type="scientific">Phialocephala subalpina</name>
    <dbReference type="NCBI Taxonomy" id="576137"/>
    <lineage>
        <taxon>Eukaryota</taxon>
        <taxon>Fungi</taxon>
        <taxon>Dikarya</taxon>
        <taxon>Ascomycota</taxon>
        <taxon>Pezizomycotina</taxon>
        <taxon>Leotiomycetes</taxon>
        <taxon>Helotiales</taxon>
        <taxon>Mollisiaceae</taxon>
        <taxon>Phialocephala</taxon>
        <taxon>Phialocephala fortinii species complex</taxon>
    </lineage>
</organism>
<dbReference type="AlphaFoldDB" id="A0A1L7XGK1"/>